<dbReference type="AlphaFoldDB" id="A0A415E434"/>
<accession>A0A415E434</accession>
<dbReference type="STRING" id="1776384.GCA_900086585_03988"/>
<protein>
    <submittedName>
        <fullName evidence="1">Uncharacterized protein</fullName>
    </submittedName>
</protein>
<evidence type="ECO:0000313" key="1">
    <source>
        <dbReference type="EMBL" id="RHJ88378.1"/>
    </source>
</evidence>
<reference evidence="1 2" key="1">
    <citation type="submission" date="2018-08" db="EMBL/GenBank/DDBJ databases">
        <title>A genome reference for cultivated species of the human gut microbiota.</title>
        <authorList>
            <person name="Zou Y."/>
            <person name="Xue W."/>
            <person name="Luo G."/>
        </authorList>
    </citation>
    <scope>NUCLEOTIDE SEQUENCE [LARGE SCALE GENOMIC DNA]</scope>
    <source>
        <strain evidence="1 2">AM07-24</strain>
    </source>
</reference>
<organism evidence="1 2">
    <name type="scientific">Emergencia timonensis</name>
    <dbReference type="NCBI Taxonomy" id="1776384"/>
    <lineage>
        <taxon>Bacteria</taxon>
        <taxon>Bacillati</taxon>
        <taxon>Bacillota</taxon>
        <taxon>Clostridia</taxon>
        <taxon>Peptostreptococcales</taxon>
        <taxon>Anaerovoracaceae</taxon>
        <taxon>Emergencia</taxon>
    </lineage>
</organism>
<comment type="caution">
    <text evidence="1">The sequence shown here is derived from an EMBL/GenBank/DDBJ whole genome shotgun (WGS) entry which is preliminary data.</text>
</comment>
<name>A0A415E434_9FIRM</name>
<gene>
    <name evidence="1" type="ORF">DW099_08210</name>
</gene>
<dbReference type="Proteomes" id="UP000284841">
    <property type="component" value="Unassembled WGS sequence"/>
</dbReference>
<dbReference type="EMBL" id="QRMS01000002">
    <property type="protein sequence ID" value="RHJ88378.1"/>
    <property type="molecule type" value="Genomic_DNA"/>
</dbReference>
<evidence type="ECO:0000313" key="2">
    <source>
        <dbReference type="Proteomes" id="UP000284841"/>
    </source>
</evidence>
<sequence length="157" mass="18934">MWRNSDENMHGFISLHDCRATAMAIRENDLLFIFDDGFWISSDDERNPLKNTVRTDKSEVQIVHFDVSDIYIFKEHRIFRRLVSTNRVSLSVEQLMANINCGKWELEFINEYHSDRDVLYQCWIWMNHASFHIECQITLDCDKIVYHWNNLCENKPW</sequence>
<proteinExistence type="predicted"/>
<keyword evidence="2" id="KW-1185">Reference proteome</keyword>